<feature type="transmembrane region" description="Helical" evidence="1">
    <location>
        <begin position="273"/>
        <end position="298"/>
    </location>
</feature>
<dbReference type="OrthoDB" id="7157734at2"/>
<proteinExistence type="predicted"/>
<sequence length="364" mass="38888">MVVAKNKDDQLKTLSRRALWGHITLALTLGVAGGLLFSSLGSPLPWMLGPMIFNTIAAVLNAPIRPPIRVRPYVIVVIGVMLGAGFKPEVITQARDWLVSFGFLGLYLAVSCVLVVPFYRRFGGFDLVTAFFAGMPGGLNEMILIGRDYGGDDAKIALAHAARIVIVVSLVAVWFRLIAGYDLGDRSQFGVSFSEIPLRDLAVLTVCGILGFYLGPLLRLPAPTLIGPMIVSAVAHLAGLASNPPPSELVVLAQLILGTIIGCRFVGSKARDIGHALLLSLGATIIMLAVTVVFAVAFHGLFGQTTEQVLLAYSPGGLAEMSLVALAMHAQVAYVASHHVVRITMVILFAPLVFRWLQRRSARG</sequence>
<keyword evidence="1" id="KW-0472">Membrane</keyword>
<feature type="transmembrane region" description="Helical" evidence="1">
    <location>
        <begin position="20"/>
        <end position="38"/>
    </location>
</feature>
<feature type="transmembrane region" description="Helical" evidence="1">
    <location>
        <begin position="125"/>
        <end position="145"/>
    </location>
</feature>
<dbReference type="InterPro" id="IPR007820">
    <property type="entry name" value="AbrB_fam"/>
</dbReference>
<feature type="transmembrane region" description="Helical" evidence="1">
    <location>
        <begin position="157"/>
        <end position="179"/>
    </location>
</feature>
<keyword evidence="3" id="KW-1185">Reference proteome</keyword>
<evidence type="ECO:0000313" key="3">
    <source>
        <dbReference type="Proteomes" id="UP000198417"/>
    </source>
</evidence>
<dbReference type="GO" id="GO:0016020">
    <property type="term" value="C:membrane"/>
    <property type="evidence" value="ECO:0007669"/>
    <property type="project" value="InterPro"/>
</dbReference>
<reference evidence="2 3" key="1">
    <citation type="submission" date="2017-06" db="EMBL/GenBank/DDBJ databases">
        <authorList>
            <person name="Kim H.J."/>
            <person name="Triplett B.A."/>
        </authorList>
    </citation>
    <scope>NUCLEOTIDE SEQUENCE [LARGE SCALE GENOMIC DNA]</scope>
    <source>
        <strain evidence="2 3">DSM 29052</strain>
    </source>
</reference>
<dbReference type="InterPro" id="IPR017516">
    <property type="entry name" value="AbrB_dup"/>
</dbReference>
<keyword evidence="1" id="KW-1133">Transmembrane helix</keyword>
<feature type="transmembrane region" description="Helical" evidence="1">
    <location>
        <begin position="98"/>
        <end position="118"/>
    </location>
</feature>
<protein>
    <recommendedName>
        <fullName evidence="4">Ammonia monooxygenase</fullName>
    </recommendedName>
</protein>
<dbReference type="RefSeq" id="WP_089269458.1">
    <property type="nucleotide sequence ID" value="NZ_FZNN01000003.1"/>
</dbReference>
<feature type="transmembrane region" description="Helical" evidence="1">
    <location>
        <begin position="249"/>
        <end position="267"/>
    </location>
</feature>
<dbReference type="NCBIfam" id="TIGR03082">
    <property type="entry name" value="Gneg_AbrB_dup"/>
    <property type="match status" value="2"/>
</dbReference>
<dbReference type="PIRSF" id="PIRSF038991">
    <property type="entry name" value="Protein_AbrB"/>
    <property type="match status" value="1"/>
</dbReference>
<dbReference type="Pfam" id="PF05145">
    <property type="entry name" value="AbrB"/>
    <property type="match status" value="1"/>
</dbReference>
<dbReference type="PANTHER" id="PTHR38457">
    <property type="entry name" value="REGULATOR ABRB-RELATED"/>
    <property type="match status" value="1"/>
</dbReference>
<dbReference type="GO" id="GO:0010468">
    <property type="term" value="P:regulation of gene expression"/>
    <property type="evidence" value="ECO:0007669"/>
    <property type="project" value="InterPro"/>
</dbReference>
<gene>
    <name evidence="2" type="ORF">SAMN06265370_103143</name>
</gene>
<organism evidence="2 3">
    <name type="scientific">Puniceibacterium sediminis</name>
    <dbReference type="NCBI Taxonomy" id="1608407"/>
    <lineage>
        <taxon>Bacteria</taxon>
        <taxon>Pseudomonadati</taxon>
        <taxon>Pseudomonadota</taxon>
        <taxon>Alphaproteobacteria</taxon>
        <taxon>Rhodobacterales</taxon>
        <taxon>Paracoccaceae</taxon>
        <taxon>Puniceibacterium</taxon>
    </lineage>
</organism>
<keyword evidence="1" id="KW-0812">Transmembrane</keyword>
<name>A0A238VTM2_9RHOB</name>
<feature type="transmembrane region" description="Helical" evidence="1">
    <location>
        <begin position="340"/>
        <end position="357"/>
    </location>
</feature>
<dbReference type="AlphaFoldDB" id="A0A238VTM2"/>
<dbReference type="EMBL" id="FZNN01000003">
    <property type="protein sequence ID" value="SNR37596.1"/>
    <property type="molecule type" value="Genomic_DNA"/>
</dbReference>
<dbReference type="PANTHER" id="PTHR38457:SF1">
    <property type="entry name" value="REGULATOR ABRB-RELATED"/>
    <property type="match status" value="1"/>
</dbReference>
<evidence type="ECO:0008006" key="4">
    <source>
        <dbReference type="Google" id="ProtNLM"/>
    </source>
</evidence>
<evidence type="ECO:0000256" key="1">
    <source>
        <dbReference type="SAM" id="Phobius"/>
    </source>
</evidence>
<feature type="transmembrane region" description="Helical" evidence="1">
    <location>
        <begin position="70"/>
        <end position="86"/>
    </location>
</feature>
<dbReference type="Proteomes" id="UP000198417">
    <property type="component" value="Unassembled WGS sequence"/>
</dbReference>
<accession>A0A238VTM2</accession>
<evidence type="ECO:0000313" key="2">
    <source>
        <dbReference type="EMBL" id="SNR37596.1"/>
    </source>
</evidence>
<feature type="transmembrane region" description="Helical" evidence="1">
    <location>
        <begin position="44"/>
        <end position="63"/>
    </location>
</feature>